<comment type="caution">
    <text evidence="2">The sequence shown here is derived from an EMBL/GenBank/DDBJ whole genome shotgun (WGS) entry which is preliminary data.</text>
</comment>
<dbReference type="InterPro" id="IPR050471">
    <property type="entry name" value="AB_hydrolase"/>
</dbReference>
<keyword evidence="2" id="KW-0378">Hydrolase</keyword>
<gene>
    <name evidence="2" type="ORF">ACFSR2_17740</name>
</gene>
<dbReference type="PANTHER" id="PTHR43433">
    <property type="entry name" value="HYDROLASE, ALPHA/BETA FOLD FAMILY PROTEIN"/>
    <property type="match status" value="1"/>
</dbReference>
<name>A0ABW5J9P4_9BACT</name>
<sequence>MTPTLAGKAPCNNIEIYFETFGEKQNPAIVLIMGLDAQSIMFTNDFIEPLVQAGYYVIRFDNRDIGLSTWLNDSWHRRKPYTLEDMAKDTIELLDYLSISQAHILGVSMGGMIAQRIAISYSHRVLSLVSIMSSGYILDPQTVPFLKGRPFYPLIPFFLRNFTFKSKIIFPPVTVESYVSTYRRLNGKTFPFNHTHLRTIFTEAIENRKGQNPRARFQQFCGIAASGSRLHELAKIKAPTLIVHGTEDPLIPPVHATIYAPKIPNAKMLWVKGMGHQLPKPVLETVMPAIIEHLSSSISDTTDKN</sequence>
<dbReference type="PANTHER" id="PTHR43433:SF5">
    <property type="entry name" value="AB HYDROLASE-1 DOMAIN-CONTAINING PROTEIN"/>
    <property type="match status" value="1"/>
</dbReference>
<dbReference type="RefSeq" id="WP_340237833.1">
    <property type="nucleotide sequence ID" value="NZ_JBBEWC010000008.1"/>
</dbReference>
<feature type="domain" description="AB hydrolase-1" evidence="1">
    <location>
        <begin position="27"/>
        <end position="276"/>
    </location>
</feature>
<dbReference type="Pfam" id="PF00561">
    <property type="entry name" value="Abhydrolase_1"/>
    <property type="match status" value="1"/>
</dbReference>
<dbReference type="Proteomes" id="UP001597510">
    <property type="component" value="Unassembled WGS sequence"/>
</dbReference>
<evidence type="ECO:0000259" key="1">
    <source>
        <dbReference type="Pfam" id="PF00561"/>
    </source>
</evidence>
<dbReference type="EMBL" id="JBHULC010000021">
    <property type="protein sequence ID" value="MFD2522746.1"/>
    <property type="molecule type" value="Genomic_DNA"/>
</dbReference>
<accession>A0ABW5J9P4</accession>
<evidence type="ECO:0000313" key="2">
    <source>
        <dbReference type="EMBL" id="MFD2522746.1"/>
    </source>
</evidence>
<dbReference type="InterPro" id="IPR029058">
    <property type="entry name" value="AB_hydrolase_fold"/>
</dbReference>
<dbReference type="GO" id="GO:0016787">
    <property type="term" value="F:hydrolase activity"/>
    <property type="evidence" value="ECO:0007669"/>
    <property type="project" value="UniProtKB-KW"/>
</dbReference>
<dbReference type="InterPro" id="IPR000073">
    <property type="entry name" value="AB_hydrolase_1"/>
</dbReference>
<evidence type="ECO:0000313" key="3">
    <source>
        <dbReference type="Proteomes" id="UP001597510"/>
    </source>
</evidence>
<dbReference type="Gene3D" id="3.40.50.1820">
    <property type="entry name" value="alpha/beta hydrolase"/>
    <property type="match status" value="1"/>
</dbReference>
<protein>
    <submittedName>
        <fullName evidence="2">Alpha/beta fold hydrolase</fullName>
    </submittedName>
</protein>
<organism evidence="2 3">
    <name type="scientific">Emticicia soli</name>
    <dbReference type="NCBI Taxonomy" id="2027878"/>
    <lineage>
        <taxon>Bacteria</taxon>
        <taxon>Pseudomonadati</taxon>
        <taxon>Bacteroidota</taxon>
        <taxon>Cytophagia</taxon>
        <taxon>Cytophagales</taxon>
        <taxon>Leadbetterellaceae</taxon>
        <taxon>Emticicia</taxon>
    </lineage>
</organism>
<reference evidence="3" key="1">
    <citation type="journal article" date="2019" name="Int. J. Syst. Evol. Microbiol.">
        <title>The Global Catalogue of Microorganisms (GCM) 10K type strain sequencing project: providing services to taxonomists for standard genome sequencing and annotation.</title>
        <authorList>
            <consortium name="The Broad Institute Genomics Platform"/>
            <consortium name="The Broad Institute Genome Sequencing Center for Infectious Disease"/>
            <person name="Wu L."/>
            <person name="Ma J."/>
        </authorList>
    </citation>
    <scope>NUCLEOTIDE SEQUENCE [LARGE SCALE GENOMIC DNA]</scope>
    <source>
        <strain evidence="3">KCTC 52344</strain>
    </source>
</reference>
<keyword evidence="3" id="KW-1185">Reference proteome</keyword>
<dbReference type="SUPFAM" id="SSF53474">
    <property type="entry name" value="alpha/beta-Hydrolases"/>
    <property type="match status" value="1"/>
</dbReference>
<proteinExistence type="predicted"/>